<keyword evidence="2" id="KW-1185">Reference proteome</keyword>
<evidence type="ECO:0008006" key="3">
    <source>
        <dbReference type="Google" id="ProtNLM"/>
    </source>
</evidence>
<sequence length="310" mass="34043">MDSKPSLVILSTGGTNCQHIVKGILETEYVSEPTAVNSGVDCWPWELENKYYTASVQLAAVVCPEQSLPWILGNGEALLVYCDATQSDVLDSLNGLVEKMGEFEPEVQLLVCDACSSDNNGERLSRLTAQQWCISNGWELVELEPHSNEPEYSDEEDDFPESFGFKRIRQALHAHTWSNLTMKDSQGSRLGAVLQSVASEERSSVAEATQESEEVTYSRLADLSLNENPQTESGDSSNLDLEGALDSSTLQGDVGSFEDLFSNFEHLKRTAAGLPPEQRRDYAEKVAVAFWRAMGGDEDEVTGLDSDGDI</sequence>
<gene>
    <name evidence="1" type="ORF">Pcinc_002255</name>
</gene>
<name>A0AAE1GLR9_PETCI</name>
<accession>A0AAE1GLR9</accession>
<dbReference type="Gene3D" id="3.40.50.11960">
    <property type="match status" value="1"/>
</dbReference>
<dbReference type="PANTHER" id="PTHR14659">
    <property type="entry name" value="ALPHA- AND GAMMA-ADAPTIN-BINDING PROTEIN P34"/>
    <property type="match status" value="1"/>
</dbReference>
<dbReference type="EMBL" id="JAWQEG010000152">
    <property type="protein sequence ID" value="KAK3893959.1"/>
    <property type="molecule type" value="Genomic_DNA"/>
</dbReference>
<evidence type="ECO:0000313" key="1">
    <source>
        <dbReference type="EMBL" id="KAK3893959.1"/>
    </source>
</evidence>
<dbReference type="InterPro" id="IPR019341">
    <property type="entry name" value="Alpha/Gamma-adaptin-bd_p34"/>
</dbReference>
<dbReference type="PANTHER" id="PTHR14659:SF1">
    <property type="entry name" value="ALPHA- AND GAMMA-ADAPTIN-BINDING PROTEIN P34"/>
    <property type="match status" value="1"/>
</dbReference>
<dbReference type="Proteomes" id="UP001286313">
    <property type="component" value="Unassembled WGS sequence"/>
</dbReference>
<proteinExistence type="predicted"/>
<organism evidence="1 2">
    <name type="scientific">Petrolisthes cinctipes</name>
    <name type="common">Flat porcelain crab</name>
    <dbReference type="NCBI Taxonomy" id="88211"/>
    <lineage>
        <taxon>Eukaryota</taxon>
        <taxon>Metazoa</taxon>
        <taxon>Ecdysozoa</taxon>
        <taxon>Arthropoda</taxon>
        <taxon>Crustacea</taxon>
        <taxon>Multicrustacea</taxon>
        <taxon>Malacostraca</taxon>
        <taxon>Eumalacostraca</taxon>
        <taxon>Eucarida</taxon>
        <taxon>Decapoda</taxon>
        <taxon>Pleocyemata</taxon>
        <taxon>Anomura</taxon>
        <taxon>Galatheoidea</taxon>
        <taxon>Porcellanidae</taxon>
        <taxon>Petrolisthes</taxon>
    </lineage>
</organism>
<dbReference type="Pfam" id="PF10199">
    <property type="entry name" value="Adaptin_binding"/>
    <property type="match status" value="1"/>
</dbReference>
<comment type="caution">
    <text evidence="1">The sequence shown here is derived from an EMBL/GenBank/DDBJ whole genome shotgun (WGS) entry which is preliminary data.</text>
</comment>
<evidence type="ECO:0000313" key="2">
    <source>
        <dbReference type="Proteomes" id="UP001286313"/>
    </source>
</evidence>
<reference evidence="1" key="1">
    <citation type="submission" date="2023-10" db="EMBL/GenBank/DDBJ databases">
        <title>Genome assemblies of two species of porcelain crab, Petrolisthes cinctipes and Petrolisthes manimaculis (Anomura: Porcellanidae).</title>
        <authorList>
            <person name="Angst P."/>
        </authorList>
    </citation>
    <scope>NUCLEOTIDE SEQUENCE</scope>
    <source>
        <strain evidence="1">PB745_01</strain>
        <tissue evidence="1">Gill</tissue>
    </source>
</reference>
<protein>
    <recommendedName>
        <fullName evidence="3">Alpha and gamma adaptin binding protein</fullName>
    </recommendedName>
</protein>
<dbReference type="AlphaFoldDB" id="A0AAE1GLR9"/>